<organism evidence="3 4">
    <name type="scientific">Kluyveromyces marxianus</name>
    <name type="common">Yeast</name>
    <name type="synonym">Candida kefyr</name>
    <dbReference type="NCBI Taxonomy" id="4911"/>
    <lineage>
        <taxon>Eukaryota</taxon>
        <taxon>Fungi</taxon>
        <taxon>Dikarya</taxon>
        <taxon>Ascomycota</taxon>
        <taxon>Saccharomycotina</taxon>
        <taxon>Saccharomycetes</taxon>
        <taxon>Saccharomycetales</taxon>
        <taxon>Saccharomycetaceae</taxon>
        <taxon>Kluyveromyces</taxon>
    </lineage>
</organism>
<feature type="compositionally biased region" description="Low complexity" evidence="1">
    <location>
        <begin position="1"/>
        <end position="16"/>
    </location>
</feature>
<feature type="transmembrane region" description="Helical" evidence="2">
    <location>
        <begin position="443"/>
        <end position="462"/>
    </location>
</feature>
<reference evidence="3 4" key="2">
    <citation type="submission" date="2019-11" db="EMBL/GenBank/DDBJ databases">
        <authorList>
            <person name="Lu H."/>
        </authorList>
    </citation>
    <scope>NUCLEOTIDE SEQUENCE [LARGE SCALE GENOMIC DNA]</scope>
    <source>
        <strain evidence="3 4">FIM1</strain>
    </source>
</reference>
<gene>
    <name evidence="3" type="primary">BUD8</name>
    <name evidence="3" type="ORF">FIM1_2338</name>
</gene>
<feature type="compositionally biased region" description="Low complexity" evidence="1">
    <location>
        <begin position="111"/>
        <end position="123"/>
    </location>
</feature>
<dbReference type="EMBL" id="CP015056">
    <property type="protein sequence ID" value="QGN15645.1"/>
    <property type="molecule type" value="Genomic_DNA"/>
</dbReference>
<dbReference type="Proteomes" id="UP000422736">
    <property type="component" value="Chromosome 3"/>
</dbReference>
<evidence type="ECO:0000313" key="3">
    <source>
        <dbReference type="EMBL" id="QGN15645.1"/>
    </source>
</evidence>
<proteinExistence type="predicted"/>
<feature type="compositionally biased region" description="Polar residues" evidence="1">
    <location>
        <begin position="164"/>
        <end position="184"/>
    </location>
</feature>
<accession>A0ABX6ETK2</accession>
<keyword evidence="2" id="KW-0812">Transmembrane</keyword>
<feature type="compositionally biased region" description="Basic and acidic residues" evidence="1">
    <location>
        <begin position="213"/>
        <end position="233"/>
    </location>
</feature>
<feature type="transmembrane region" description="Helical" evidence="2">
    <location>
        <begin position="505"/>
        <end position="526"/>
    </location>
</feature>
<evidence type="ECO:0000256" key="2">
    <source>
        <dbReference type="SAM" id="Phobius"/>
    </source>
</evidence>
<feature type="compositionally biased region" description="Low complexity" evidence="1">
    <location>
        <begin position="76"/>
        <end position="91"/>
    </location>
</feature>
<keyword evidence="2" id="KW-0472">Membrane</keyword>
<evidence type="ECO:0000313" key="4">
    <source>
        <dbReference type="Proteomes" id="UP000422736"/>
    </source>
</evidence>
<feature type="region of interest" description="Disordered" evidence="1">
    <location>
        <begin position="52"/>
        <end position="247"/>
    </location>
</feature>
<feature type="region of interest" description="Disordered" evidence="1">
    <location>
        <begin position="1"/>
        <end position="23"/>
    </location>
</feature>
<feature type="compositionally biased region" description="Polar residues" evidence="1">
    <location>
        <begin position="318"/>
        <end position="327"/>
    </location>
</feature>
<keyword evidence="2" id="KW-1133">Transmembrane helix</keyword>
<reference evidence="3 4" key="1">
    <citation type="submission" date="2016-03" db="EMBL/GenBank/DDBJ databases">
        <title>How can Kluyveromyces marxianus grow so fast - potential evolutionary course in Saccharomyces Complex revealed by comparative genomics.</title>
        <authorList>
            <person name="Mo W."/>
            <person name="Lu W."/>
            <person name="Yang X."/>
            <person name="Qi J."/>
            <person name="Lv H."/>
        </authorList>
    </citation>
    <scope>NUCLEOTIDE SEQUENCE [LARGE SCALE GENOMIC DNA]</scope>
    <source>
        <strain evidence="3 4">FIM1</strain>
    </source>
</reference>
<keyword evidence="4" id="KW-1185">Reference proteome</keyword>
<sequence length="528" mass="59060">MVSLHGSENLSSSSEGSTDDIILQRPTRHDSFFKENDVNTRDSTFSVVLNESFIPEGSDDSRDRSTSMEDPGLPYSRPSHSYSNSNSSSSSRQRRLANNRNSQYMRLSINSGSSGSGSHSGASNIQSRRFSSTNTSRDTVNTAALMDTRESREVSGTPLVHSARVNSPEWTSGSHSGNDSLPQDTSKDNTDHTDHTKRSSRTVSTSALVSSDRALESIIREENESDESPERKNRSSSFYPPHNDTMITDENTQDLIENYEYHEGKPAIEEAVKLFKMEARRANRLVLPSAENKDLHRRQTSLLSSILVPPPKSAHKVSPTNSKTQEQARLIPALRKVSGSTTPTMRQGGFAPQDNSQKIDDNPFKTKTPPPPKSASIERKDSLNDNDYDTLYYIRASRKRLDELNDIERNLPLQRVDVSSVTSQESKVSIWSQFSDLFSFSRLFLLLLICLVVPPLFFFVGFGEVTGFDDEKLMKFIMQKQYRSELMPGFIWAVDLGWLRRSFVILGSLETLLLFACVGIGFGVGLSR</sequence>
<evidence type="ECO:0000256" key="1">
    <source>
        <dbReference type="SAM" id="MobiDB-lite"/>
    </source>
</evidence>
<feature type="compositionally biased region" description="Basic and acidic residues" evidence="1">
    <location>
        <begin position="185"/>
        <end position="197"/>
    </location>
</feature>
<name>A0ABX6ETK2_KLUMA</name>
<feature type="region of interest" description="Disordered" evidence="1">
    <location>
        <begin position="308"/>
        <end position="381"/>
    </location>
</feature>
<protein>
    <submittedName>
        <fullName evidence="3">Bud site selection protein 8</fullName>
    </submittedName>
</protein>
<feature type="compositionally biased region" description="Polar residues" evidence="1">
    <location>
        <begin position="124"/>
        <end position="142"/>
    </location>
</feature>